<evidence type="ECO:0000259" key="4">
    <source>
        <dbReference type="Pfam" id="PF00582"/>
    </source>
</evidence>
<gene>
    <name evidence="5" type="ORF">ABV300_05575</name>
</gene>
<organism evidence="5">
    <name type="scientific">Dehalogenimonas sp. 4OHTPN</name>
    <dbReference type="NCBI Taxonomy" id="3166643"/>
    <lineage>
        <taxon>Bacteria</taxon>
        <taxon>Bacillati</taxon>
        <taxon>Chloroflexota</taxon>
        <taxon>Dehalococcoidia</taxon>
        <taxon>Dehalococcoidales</taxon>
        <taxon>Dehalococcoidaceae</taxon>
        <taxon>Dehalogenimonas</taxon>
    </lineage>
</organism>
<evidence type="ECO:0000313" key="5">
    <source>
        <dbReference type="EMBL" id="XCH32639.1"/>
    </source>
</evidence>
<feature type="domain" description="UspA" evidence="4">
    <location>
        <begin position="133"/>
        <end position="278"/>
    </location>
</feature>
<evidence type="ECO:0000256" key="2">
    <source>
        <dbReference type="ARBA" id="ARBA00022741"/>
    </source>
</evidence>
<proteinExistence type="inferred from homology"/>
<evidence type="ECO:0000256" key="1">
    <source>
        <dbReference type="ARBA" id="ARBA00008791"/>
    </source>
</evidence>
<dbReference type="PANTHER" id="PTHR46268:SF27">
    <property type="entry name" value="UNIVERSAL STRESS PROTEIN RV2623"/>
    <property type="match status" value="1"/>
</dbReference>
<dbReference type="InterPro" id="IPR014729">
    <property type="entry name" value="Rossmann-like_a/b/a_fold"/>
</dbReference>
<dbReference type="SUPFAM" id="SSF52402">
    <property type="entry name" value="Adenine nucleotide alpha hydrolases-like"/>
    <property type="match status" value="2"/>
</dbReference>
<dbReference type="Gene3D" id="3.40.50.620">
    <property type="entry name" value="HUPs"/>
    <property type="match status" value="2"/>
</dbReference>
<dbReference type="PANTHER" id="PTHR46268">
    <property type="entry name" value="STRESS RESPONSE PROTEIN NHAX"/>
    <property type="match status" value="1"/>
</dbReference>
<accession>A0AAU8GAE3</accession>
<dbReference type="PRINTS" id="PR01438">
    <property type="entry name" value="UNVRSLSTRESS"/>
</dbReference>
<dbReference type="Pfam" id="PF00582">
    <property type="entry name" value="Usp"/>
    <property type="match status" value="2"/>
</dbReference>
<dbReference type="EMBL" id="CP159307">
    <property type="protein sequence ID" value="XCH32639.1"/>
    <property type="molecule type" value="Genomic_DNA"/>
</dbReference>
<dbReference type="CDD" id="cd00293">
    <property type="entry name" value="USP-like"/>
    <property type="match status" value="1"/>
</dbReference>
<reference evidence="5" key="1">
    <citation type="submission" date="2024-06" db="EMBL/GenBank/DDBJ databases">
        <title>A Novel Isolate, Dehalogenimonas sp. Strain 4OHTPN, Dechlorinates Aromatic 4 Hydroxy chlorothalonil by a Novel Reductive Dehalogenase.</title>
        <authorList>
            <person name="Liu G."/>
        </authorList>
    </citation>
    <scope>NUCLEOTIDE SEQUENCE</scope>
    <source>
        <strain evidence="5">4OHTPN</strain>
    </source>
</reference>
<dbReference type="AlphaFoldDB" id="A0AAU8GAE3"/>
<evidence type="ECO:0000256" key="3">
    <source>
        <dbReference type="ARBA" id="ARBA00022840"/>
    </source>
</evidence>
<name>A0AAU8GAE3_9CHLR</name>
<dbReference type="InterPro" id="IPR006016">
    <property type="entry name" value="UspA"/>
</dbReference>
<dbReference type="RefSeq" id="WP_353713912.1">
    <property type="nucleotide sequence ID" value="NZ_CP159307.1"/>
</dbReference>
<comment type="similarity">
    <text evidence="1">Belongs to the universal stress protein A family.</text>
</comment>
<protein>
    <submittedName>
        <fullName evidence="5">Universal stress protein</fullName>
    </submittedName>
</protein>
<keyword evidence="3" id="KW-0067">ATP-binding</keyword>
<sequence>MTYSKILIPLDGSETAELALPYAKMLAEKTTTLVLFSVCPEDELRLCRLNSAYLGIQAGVLAQQGFKAISYTEPGDLAEKIKDYVANEHVDLITVCRQGYSDLSREEKVLHNLVSENCSLILIKPGSHKPRISKILLPLDGSIASENVVPHVIRLAKTAKAEVELLSVNAYPEIPSDRPPSAKPSWEEYALILMREVREQAFAYLERIAKDFLAAGINVKTNVVFGGVADGIVRAAEDTRADVIAMATHARSGLDRWVFGSIAAAVSSETKLPMLLVRGSERSISAASR</sequence>
<keyword evidence="2" id="KW-0547">Nucleotide-binding</keyword>
<feature type="domain" description="UspA" evidence="4">
    <location>
        <begin position="3"/>
        <end position="105"/>
    </location>
</feature>
<dbReference type="GO" id="GO:0005524">
    <property type="term" value="F:ATP binding"/>
    <property type="evidence" value="ECO:0007669"/>
    <property type="project" value="UniProtKB-KW"/>
</dbReference>
<dbReference type="InterPro" id="IPR006015">
    <property type="entry name" value="Universal_stress_UspA"/>
</dbReference>